<dbReference type="InterPro" id="IPR052902">
    <property type="entry name" value="ABC-2_transporter"/>
</dbReference>
<feature type="transmembrane region" description="Helical" evidence="5">
    <location>
        <begin position="283"/>
        <end position="303"/>
    </location>
</feature>
<dbReference type="GO" id="GO:0016020">
    <property type="term" value="C:membrane"/>
    <property type="evidence" value="ECO:0007669"/>
    <property type="project" value="UniProtKB-SubCell"/>
</dbReference>
<feature type="transmembrane region" description="Helical" evidence="5">
    <location>
        <begin position="255"/>
        <end position="276"/>
    </location>
</feature>
<feature type="transmembrane region" description="Helical" evidence="5">
    <location>
        <begin position="343"/>
        <end position="361"/>
    </location>
</feature>
<proteinExistence type="predicted"/>
<evidence type="ECO:0000256" key="5">
    <source>
        <dbReference type="SAM" id="Phobius"/>
    </source>
</evidence>
<sequence length="364" mass="39343">MKAYLQLTWAQLLVFSRNRAVIFFSLVFPILLMLALGSFLGTGGTVQVKGFLVDLDKTAASAALAAELHEHGLLDLKDADLLSEAEERVRQDQGDLIAIIPAGYGEELAKGTAARAEIQVRFDDTNSNAQSLGVQAVQQAADAASKQAVDYEAVILVEAAGIEGLDLRYIDFLVPGIVAMMIMNANLNGVAGQISAWRERGILRRMQSTTLKAWQFIAGQITARLLLNGSQALIVLLVGYLVFGTQVNGRWLELILFVILGTLTFMAIGFIIAGLAKNPESAGPIAGFISFPLLFLGGIFFPISNMPAWLQPIVQLIPISHLTTAMREIMNIGAGLATLWPEALLLSGWMVAAFVIASLTFRWE</sequence>
<evidence type="ECO:0000256" key="3">
    <source>
        <dbReference type="ARBA" id="ARBA00022989"/>
    </source>
</evidence>
<comment type="subcellular location">
    <subcellularLocation>
        <location evidence="1">Membrane</location>
        <topology evidence="1">Multi-pass membrane protein</topology>
    </subcellularLocation>
</comment>
<keyword evidence="2 5" id="KW-0812">Transmembrane</keyword>
<keyword evidence="4 5" id="KW-0472">Membrane</keyword>
<evidence type="ECO:0000256" key="4">
    <source>
        <dbReference type="ARBA" id="ARBA00023136"/>
    </source>
</evidence>
<keyword evidence="3 5" id="KW-1133">Transmembrane helix</keyword>
<dbReference type="Pfam" id="PF12698">
    <property type="entry name" value="ABC2_membrane_3"/>
    <property type="match status" value="1"/>
</dbReference>
<accession>A0A8J4GYV3</accession>
<dbReference type="GO" id="GO:0140359">
    <property type="term" value="F:ABC-type transporter activity"/>
    <property type="evidence" value="ECO:0007669"/>
    <property type="project" value="InterPro"/>
</dbReference>
<dbReference type="InterPro" id="IPR047817">
    <property type="entry name" value="ABC2_TM_bact-type"/>
</dbReference>
<dbReference type="AlphaFoldDB" id="A0A8J4GYV3"/>
<evidence type="ECO:0000313" key="8">
    <source>
        <dbReference type="Proteomes" id="UP000677918"/>
    </source>
</evidence>
<evidence type="ECO:0000313" key="7">
    <source>
        <dbReference type="EMBL" id="GIQ67742.1"/>
    </source>
</evidence>
<protein>
    <submittedName>
        <fullName evidence="7">Transport permease protein</fullName>
    </submittedName>
</protein>
<dbReference type="Gene3D" id="3.40.1710.10">
    <property type="entry name" value="abc type-2 transporter like domain"/>
    <property type="match status" value="1"/>
</dbReference>
<evidence type="ECO:0000256" key="2">
    <source>
        <dbReference type="ARBA" id="ARBA00022692"/>
    </source>
</evidence>
<dbReference type="RefSeq" id="WP_213410371.1">
    <property type="nucleotide sequence ID" value="NZ_BOVK01000006.1"/>
</dbReference>
<dbReference type="Proteomes" id="UP000677918">
    <property type="component" value="Unassembled WGS sequence"/>
</dbReference>
<evidence type="ECO:0000259" key="6">
    <source>
        <dbReference type="PROSITE" id="PS51012"/>
    </source>
</evidence>
<dbReference type="PANTHER" id="PTHR43027:SF2">
    <property type="entry name" value="TRANSPORT PERMEASE PROTEIN"/>
    <property type="match status" value="1"/>
</dbReference>
<dbReference type="PANTHER" id="PTHR43027">
    <property type="entry name" value="DOXORUBICIN RESISTANCE ABC TRANSPORTER PERMEASE PROTEIN DRRC-RELATED"/>
    <property type="match status" value="1"/>
</dbReference>
<feature type="transmembrane region" description="Helical" evidence="5">
    <location>
        <begin position="20"/>
        <end position="40"/>
    </location>
</feature>
<comment type="caution">
    <text evidence="7">The sequence shown here is derived from an EMBL/GenBank/DDBJ whole genome shotgun (WGS) entry which is preliminary data.</text>
</comment>
<feature type="domain" description="ABC transmembrane type-2" evidence="6">
    <location>
        <begin position="134"/>
        <end position="364"/>
    </location>
</feature>
<gene>
    <name evidence="7" type="ORF">XYCOK13_05660</name>
</gene>
<reference evidence="7" key="1">
    <citation type="submission" date="2021-04" db="EMBL/GenBank/DDBJ databases">
        <title>Draft genome sequence of Xylanibacillus composti strain K13.</title>
        <authorList>
            <person name="Uke A."/>
            <person name="Chhe C."/>
            <person name="Baramee S."/>
            <person name="Kosugi A."/>
        </authorList>
    </citation>
    <scope>NUCLEOTIDE SEQUENCE</scope>
    <source>
        <strain evidence="7">K13</strain>
    </source>
</reference>
<name>A0A8J4GYV3_9BACL</name>
<dbReference type="InterPro" id="IPR013525">
    <property type="entry name" value="ABC2_TM"/>
</dbReference>
<feature type="transmembrane region" description="Helical" evidence="5">
    <location>
        <begin position="225"/>
        <end position="243"/>
    </location>
</feature>
<organism evidence="7 8">
    <name type="scientific">Xylanibacillus composti</name>
    <dbReference type="NCBI Taxonomy" id="1572762"/>
    <lineage>
        <taxon>Bacteria</taxon>
        <taxon>Bacillati</taxon>
        <taxon>Bacillota</taxon>
        <taxon>Bacilli</taxon>
        <taxon>Bacillales</taxon>
        <taxon>Paenibacillaceae</taxon>
        <taxon>Xylanibacillus</taxon>
    </lineage>
</organism>
<dbReference type="EMBL" id="BOVK01000006">
    <property type="protein sequence ID" value="GIQ67742.1"/>
    <property type="molecule type" value="Genomic_DNA"/>
</dbReference>
<dbReference type="PROSITE" id="PS51012">
    <property type="entry name" value="ABC_TM2"/>
    <property type="match status" value="1"/>
</dbReference>
<evidence type="ECO:0000256" key="1">
    <source>
        <dbReference type="ARBA" id="ARBA00004141"/>
    </source>
</evidence>
<keyword evidence="8" id="KW-1185">Reference proteome</keyword>